<keyword evidence="4" id="KW-1185">Reference proteome</keyword>
<name>A0ABT0A4N0_9GAMM</name>
<feature type="compositionally biased region" description="Polar residues" evidence="1">
    <location>
        <begin position="105"/>
        <end position="126"/>
    </location>
</feature>
<sequence length="136" mass="14511">MRTLDLSEAAEFLRMSPAVLRRHARQGRLKAAKPGKRWVFLDGDLAAYLGQLYAAGRQAPLSGSNREKSSWGYTNAVMSGGSISPRQTAREYAALLGLTTKPKHSNSTTGSKSSCGRNTDLASNPSAVGKTPPFDG</sequence>
<evidence type="ECO:0000259" key="2">
    <source>
        <dbReference type="Pfam" id="PF12728"/>
    </source>
</evidence>
<dbReference type="InterPro" id="IPR009061">
    <property type="entry name" value="DNA-bd_dom_put_sf"/>
</dbReference>
<dbReference type="Pfam" id="PF12728">
    <property type="entry name" value="HTH_17"/>
    <property type="match status" value="1"/>
</dbReference>
<dbReference type="RefSeq" id="WP_243320948.1">
    <property type="nucleotide sequence ID" value="NZ_JALGCL010000002.1"/>
</dbReference>
<dbReference type="InterPro" id="IPR041657">
    <property type="entry name" value="HTH_17"/>
</dbReference>
<evidence type="ECO:0000313" key="4">
    <source>
        <dbReference type="Proteomes" id="UP001165423"/>
    </source>
</evidence>
<dbReference type="SUPFAM" id="SSF46955">
    <property type="entry name" value="Putative DNA-binding domain"/>
    <property type="match status" value="1"/>
</dbReference>
<gene>
    <name evidence="3" type="ORF">MQC88_08265</name>
</gene>
<dbReference type="Proteomes" id="UP001165423">
    <property type="component" value="Unassembled WGS sequence"/>
</dbReference>
<protein>
    <submittedName>
        <fullName evidence="3">Helix-turn-helix domain-containing protein</fullName>
    </submittedName>
</protein>
<accession>A0ABT0A4N0</accession>
<comment type="caution">
    <text evidence="3">The sequence shown here is derived from an EMBL/GenBank/DDBJ whole genome shotgun (WGS) entry which is preliminary data.</text>
</comment>
<evidence type="ECO:0000313" key="3">
    <source>
        <dbReference type="EMBL" id="MCJ0825948.1"/>
    </source>
</evidence>
<proteinExistence type="predicted"/>
<dbReference type="EMBL" id="JALGCL010000002">
    <property type="protein sequence ID" value="MCJ0825948.1"/>
    <property type="molecule type" value="Genomic_DNA"/>
</dbReference>
<evidence type="ECO:0000256" key="1">
    <source>
        <dbReference type="SAM" id="MobiDB-lite"/>
    </source>
</evidence>
<feature type="domain" description="Helix-turn-helix" evidence="2">
    <location>
        <begin position="4"/>
        <end position="50"/>
    </location>
</feature>
<organism evidence="3 4">
    <name type="scientific">Cognatiluteimonas sedimenti</name>
    <dbReference type="NCBI Taxonomy" id="2927791"/>
    <lineage>
        <taxon>Bacteria</taxon>
        <taxon>Pseudomonadati</taxon>
        <taxon>Pseudomonadota</taxon>
        <taxon>Gammaproteobacteria</taxon>
        <taxon>Lysobacterales</taxon>
        <taxon>Lysobacteraceae</taxon>
        <taxon>Cognatiluteimonas</taxon>
    </lineage>
</organism>
<feature type="region of interest" description="Disordered" evidence="1">
    <location>
        <begin position="97"/>
        <end position="136"/>
    </location>
</feature>
<reference evidence="3 4" key="1">
    <citation type="submission" date="2022-03" db="EMBL/GenBank/DDBJ databases">
        <title>Luteimonas soily sp. nov., a novel bacterium isolated from the soil.</title>
        <authorList>
            <person name="Zhang X."/>
        </authorList>
    </citation>
    <scope>NUCLEOTIDE SEQUENCE [LARGE SCALE GENOMIC DNA]</scope>
    <source>
        <strain evidence="3 4">50</strain>
    </source>
</reference>